<dbReference type="AlphaFoldDB" id="A0A915DEM6"/>
<sequence length="84" mass="9528">MSDPLEENIKSPKVEKELTDVQEVQVGGAGGKYPALWELKLKNTGYKKKSVENWMSLAEDFKEADCEAVSFRDLSTEYDQRIKG</sequence>
<keyword evidence="1" id="KW-1185">Reference proteome</keyword>
<evidence type="ECO:0000313" key="1">
    <source>
        <dbReference type="Proteomes" id="UP000887574"/>
    </source>
</evidence>
<name>A0A915DEM6_9BILA</name>
<proteinExistence type="predicted"/>
<evidence type="ECO:0000313" key="2">
    <source>
        <dbReference type="WBParaSite" id="jg19073"/>
    </source>
</evidence>
<accession>A0A915DEM6</accession>
<organism evidence="1 2">
    <name type="scientific">Ditylenchus dipsaci</name>
    <dbReference type="NCBI Taxonomy" id="166011"/>
    <lineage>
        <taxon>Eukaryota</taxon>
        <taxon>Metazoa</taxon>
        <taxon>Ecdysozoa</taxon>
        <taxon>Nematoda</taxon>
        <taxon>Chromadorea</taxon>
        <taxon>Rhabditida</taxon>
        <taxon>Tylenchina</taxon>
        <taxon>Tylenchomorpha</taxon>
        <taxon>Sphaerularioidea</taxon>
        <taxon>Anguinidae</taxon>
        <taxon>Anguininae</taxon>
        <taxon>Ditylenchus</taxon>
    </lineage>
</organism>
<dbReference type="Proteomes" id="UP000887574">
    <property type="component" value="Unplaced"/>
</dbReference>
<dbReference type="WBParaSite" id="jg19073">
    <property type="protein sequence ID" value="jg19073"/>
    <property type="gene ID" value="jg19073"/>
</dbReference>
<protein>
    <submittedName>
        <fullName evidence="2">Uncharacterized protein</fullName>
    </submittedName>
</protein>
<reference evidence="2" key="1">
    <citation type="submission" date="2022-11" db="UniProtKB">
        <authorList>
            <consortium name="WormBaseParasite"/>
        </authorList>
    </citation>
    <scope>IDENTIFICATION</scope>
</reference>